<proteinExistence type="predicted"/>
<reference evidence="3 4" key="1">
    <citation type="submission" date="2024-04" db="EMBL/GenBank/DDBJ databases">
        <title>Tritrichomonas musculus Genome.</title>
        <authorList>
            <person name="Alves-Ferreira E."/>
            <person name="Grigg M."/>
            <person name="Lorenzi H."/>
            <person name="Galac M."/>
        </authorList>
    </citation>
    <scope>NUCLEOTIDE SEQUENCE [LARGE SCALE GENOMIC DNA]</scope>
    <source>
        <strain evidence="3 4">EAF2021</strain>
    </source>
</reference>
<feature type="coiled-coil region" evidence="1">
    <location>
        <begin position="185"/>
        <end position="287"/>
    </location>
</feature>
<feature type="compositionally biased region" description="Polar residues" evidence="2">
    <location>
        <begin position="63"/>
        <end position="72"/>
    </location>
</feature>
<evidence type="ECO:0000256" key="1">
    <source>
        <dbReference type="SAM" id="Coils"/>
    </source>
</evidence>
<evidence type="ECO:0000256" key="2">
    <source>
        <dbReference type="SAM" id="MobiDB-lite"/>
    </source>
</evidence>
<protein>
    <recommendedName>
        <fullName evidence="5">Lebercilin domain-containing protein</fullName>
    </recommendedName>
</protein>
<evidence type="ECO:0000313" key="4">
    <source>
        <dbReference type="Proteomes" id="UP001470230"/>
    </source>
</evidence>
<gene>
    <name evidence="3" type="ORF">M9Y10_000092</name>
</gene>
<keyword evidence="1" id="KW-0175">Coiled coil</keyword>
<comment type="caution">
    <text evidence="3">The sequence shown here is derived from an EMBL/GenBank/DDBJ whole genome shotgun (WGS) entry which is preliminary data.</text>
</comment>
<evidence type="ECO:0008006" key="5">
    <source>
        <dbReference type="Google" id="ProtNLM"/>
    </source>
</evidence>
<accession>A0ABR2L3D0</accession>
<keyword evidence="4" id="KW-1185">Reference proteome</keyword>
<dbReference type="Proteomes" id="UP001470230">
    <property type="component" value="Unassembled WGS sequence"/>
</dbReference>
<organism evidence="3 4">
    <name type="scientific">Tritrichomonas musculus</name>
    <dbReference type="NCBI Taxonomy" id="1915356"/>
    <lineage>
        <taxon>Eukaryota</taxon>
        <taxon>Metamonada</taxon>
        <taxon>Parabasalia</taxon>
        <taxon>Tritrichomonadida</taxon>
        <taxon>Tritrichomonadidae</taxon>
        <taxon>Tritrichomonas</taxon>
    </lineage>
</organism>
<evidence type="ECO:0000313" key="3">
    <source>
        <dbReference type="EMBL" id="KAK8897864.1"/>
    </source>
</evidence>
<feature type="compositionally biased region" description="Polar residues" evidence="2">
    <location>
        <begin position="26"/>
        <end position="56"/>
    </location>
</feature>
<name>A0ABR2L3D0_9EUKA</name>
<sequence length="304" mass="34789">MNRRNVPNVVGKQIPTSAQRNRRNSPTKNPTSNLQVRSRIQGSNQSPSQINRTKSSARPPPSQQQKQTLVSRNTNKNTNINANKNTNLDANKNINLNSNKNSNLNSNKNGNTNAIPAISREYDQMRQRLQELKELLAQLEAKWSGIIKQKESQHESIKNQLIKQHDTKMKQLEQSFTQTTSSSRNMAMKSQVDEMKKRAEALRNDGKQSEADALIRQAKDVESQMIDGERYTKIRELEARKQPLIKAHQIKMQQLKEQQESEINKLKKDENIEIDPVKAEIEKLEKRIHGDAAKAARSKLCLKE</sequence>
<dbReference type="EMBL" id="JAPFFF010000001">
    <property type="protein sequence ID" value="KAK8897864.1"/>
    <property type="molecule type" value="Genomic_DNA"/>
</dbReference>
<feature type="region of interest" description="Disordered" evidence="2">
    <location>
        <begin position="1"/>
        <end position="112"/>
    </location>
</feature>
<feature type="compositionally biased region" description="Low complexity" evidence="2">
    <location>
        <begin position="73"/>
        <end position="112"/>
    </location>
</feature>
<feature type="coiled-coil region" evidence="1">
    <location>
        <begin position="115"/>
        <end position="149"/>
    </location>
</feature>